<dbReference type="STRING" id="630390.A0A180G9T7"/>
<gene>
    <name evidence="1" type="ORF">PTTG_28694</name>
</gene>
<dbReference type="VEuPathDB" id="FungiDB:PTTG_28694"/>
<dbReference type="EnsemblFungi" id="PTTG_28694-t43_1">
    <property type="protein sequence ID" value="PTTG_28694-t43_1-p1"/>
    <property type="gene ID" value="PTTG_28694"/>
</dbReference>
<evidence type="ECO:0008006" key="4">
    <source>
        <dbReference type="Google" id="ProtNLM"/>
    </source>
</evidence>
<name>A0A180G9T7_PUCT1</name>
<evidence type="ECO:0000313" key="1">
    <source>
        <dbReference type="EMBL" id="OAV89447.1"/>
    </source>
</evidence>
<organism evidence="1">
    <name type="scientific">Puccinia triticina (isolate 1-1 / race 1 (BBBD))</name>
    <name type="common">Brown leaf rust fungus</name>
    <dbReference type="NCBI Taxonomy" id="630390"/>
    <lineage>
        <taxon>Eukaryota</taxon>
        <taxon>Fungi</taxon>
        <taxon>Dikarya</taxon>
        <taxon>Basidiomycota</taxon>
        <taxon>Pucciniomycotina</taxon>
        <taxon>Pucciniomycetes</taxon>
        <taxon>Pucciniales</taxon>
        <taxon>Pucciniaceae</taxon>
        <taxon>Puccinia</taxon>
    </lineage>
</organism>
<keyword evidence="3" id="KW-1185">Reference proteome</keyword>
<reference evidence="1" key="1">
    <citation type="submission" date="2009-11" db="EMBL/GenBank/DDBJ databases">
        <authorList>
            <consortium name="The Broad Institute Genome Sequencing Platform"/>
            <person name="Ward D."/>
            <person name="Feldgarden M."/>
            <person name="Earl A."/>
            <person name="Young S.K."/>
            <person name="Zeng Q."/>
            <person name="Koehrsen M."/>
            <person name="Alvarado L."/>
            <person name="Berlin A."/>
            <person name="Bochicchio J."/>
            <person name="Borenstein D."/>
            <person name="Chapman S.B."/>
            <person name="Chen Z."/>
            <person name="Engels R."/>
            <person name="Freedman E."/>
            <person name="Gellesch M."/>
            <person name="Goldberg J."/>
            <person name="Griggs A."/>
            <person name="Gujja S."/>
            <person name="Heilman E."/>
            <person name="Heiman D."/>
            <person name="Hepburn T."/>
            <person name="Howarth C."/>
            <person name="Jen D."/>
            <person name="Larson L."/>
            <person name="Lewis B."/>
            <person name="Mehta T."/>
            <person name="Park D."/>
            <person name="Pearson M."/>
            <person name="Roberts A."/>
            <person name="Saif S."/>
            <person name="Shea T."/>
            <person name="Shenoy N."/>
            <person name="Sisk P."/>
            <person name="Stolte C."/>
            <person name="Sykes S."/>
            <person name="Thomson T."/>
            <person name="Walk T."/>
            <person name="White J."/>
            <person name="Yandava C."/>
            <person name="Izard J."/>
            <person name="Baranova O.V."/>
            <person name="Blanton J.M."/>
            <person name="Tanner A.C."/>
            <person name="Dewhirst F.E."/>
            <person name="Haas B."/>
            <person name="Nusbaum C."/>
            <person name="Birren B."/>
        </authorList>
    </citation>
    <scope>NUCLEOTIDE SEQUENCE [LARGE SCALE GENOMIC DNA]</scope>
    <source>
        <strain evidence="1">1-1 BBBD Race 1</strain>
    </source>
</reference>
<dbReference type="OrthoDB" id="3233403at2759"/>
<dbReference type="EMBL" id="ADAS02000128">
    <property type="protein sequence ID" value="OAV89447.1"/>
    <property type="molecule type" value="Genomic_DNA"/>
</dbReference>
<sequence length="131" mass="14972">MSQESFYMLFIEIKDHQVFRNDSNHSQAPTEWQLLVALAHLGINGNGGSPHILREVFNISEGSVENYTNRCLRAIADLEDRYVKWPSAADRANYRSKPTSYDFFDDAVGLVDGTIFPLAFAPTVHKEDFWM</sequence>
<reference evidence="2" key="4">
    <citation type="submission" date="2025-05" db="UniProtKB">
        <authorList>
            <consortium name="EnsemblFungi"/>
        </authorList>
    </citation>
    <scope>IDENTIFICATION</scope>
    <source>
        <strain evidence="2">isolate 1-1 / race 1 (BBBD)</strain>
    </source>
</reference>
<protein>
    <recommendedName>
        <fullName evidence="4">DDE Tnp4 domain-containing protein</fullName>
    </recommendedName>
</protein>
<dbReference type="AlphaFoldDB" id="A0A180G9T7"/>
<dbReference type="Proteomes" id="UP000005240">
    <property type="component" value="Unassembled WGS sequence"/>
</dbReference>
<accession>A0A180G9T7</accession>
<reference evidence="1" key="2">
    <citation type="submission" date="2016-05" db="EMBL/GenBank/DDBJ databases">
        <title>Comparative analysis highlights variable genome content of wheat rusts and divergence of the mating loci.</title>
        <authorList>
            <person name="Cuomo C.A."/>
            <person name="Bakkeren G."/>
            <person name="Szabo L."/>
            <person name="Khalil H."/>
            <person name="Joly D."/>
            <person name="Goldberg J."/>
            <person name="Young S."/>
            <person name="Zeng Q."/>
            <person name="Fellers J."/>
        </authorList>
    </citation>
    <scope>NUCLEOTIDE SEQUENCE [LARGE SCALE GENOMIC DNA]</scope>
    <source>
        <strain evidence="1">1-1 BBBD Race 1</strain>
    </source>
</reference>
<reference evidence="2 3" key="3">
    <citation type="journal article" date="2017" name="G3 (Bethesda)">
        <title>Comparative analysis highlights variable genome content of wheat rusts and divergence of the mating loci.</title>
        <authorList>
            <person name="Cuomo C.A."/>
            <person name="Bakkeren G."/>
            <person name="Khalil H.B."/>
            <person name="Panwar V."/>
            <person name="Joly D."/>
            <person name="Linning R."/>
            <person name="Sakthikumar S."/>
            <person name="Song X."/>
            <person name="Adiconis X."/>
            <person name="Fan L."/>
            <person name="Goldberg J.M."/>
            <person name="Levin J.Z."/>
            <person name="Young S."/>
            <person name="Zeng Q."/>
            <person name="Anikster Y."/>
            <person name="Bruce M."/>
            <person name="Wang M."/>
            <person name="Yin C."/>
            <person name="McCallum B."/>
            <person name="Szabo L.J."/>
            <person name="Hulbert S."/>
            <person name="Chen X."/>
            <person name="Fellers J.P."/>
        </authorList>
    </citation>
    <scope>NUCLEOTIDE SEQUENCE</scope>
    <source>
        <strain evidence="2">isolate 1-1 / race 1 (BBBD)</strain>
        <strain evidence="3">Isolate 1-1 / race 1 (BBBD)</strain>
    </source>
</reference>
<proteinExistence type="predicted"/>
<evidence type="ECO:0000313" key="3">
    <source>
        <dbReference type="Proteomes" id="UP000005240"/>
    </source>
</evidence>
<evidence type="ECO:0000313" key="2">
    <source>
        <dbReference type="EnsemblFungi" id="PTTG_28694-t43_1-p1"/>
    </source>
</evidence>